<dbReference type="EMBL" id="CAIIXF020000012">
    <property type="protein sequence ID" value="CAH1801740.1"/>
    <property type="molecule type" value="Genomic_DNA"/>
</dbReference>
<name>A0A8J1TKM4_OWEFU</name>
<feature type="region of interest" description="Disordered" evidence="1">
    <location>
        <begin position="1"/>
        <end position="121"/>
    </location>
</feature>
<proteinExistence type="predicted"/>
<keyword evidence="3" id="KW-1185">Reference proteome</keyword>
<organism evidence="2 3">
    <name type="scientific">Owenia fusiformis</name>
    <name type="common">Polychaete worm</name>
    <dbReference type="NCBI Taxonomy" id="6347"/>
    <lineage>
        <taxon>Eukaryota</taxon>
        <taxon>Metazoa</taxon>
        <taxon>Spiralia</taxon>
        <taxon>Lophotrochozoa</taxon>
        <taxon>Annelida</taxon>
        <taxon>Polychaeta</taxon>
        <taxon>Sedentaria</taxon>
        <taxon>Canalipalpata</taxon>
        <taxon>Sabellida</taxon>
        <taxon>Oweniida</taxon>
        <taxon>Oweniidae</taxon>
        <taxon>Owenia</taxon>
    </lineage>
</organism>
<evidence type="ECO:0000256" key="1">
    <source>
        <dbReference type="SAM" id="MobiDB-lite"/>
    </source>
</evidence>
<dbReference type="OrthoDB" id="6288553at2759"/>
<comment type="caution">
    <text evidence="2">The sequence shown here is derived from an EMBL/GenBank/DDBJ whole genome shotgun (WGS) entry which is preliminary data.</text>
</comment>
<feature type="compositionally biased region" description="Low complexity" evidence="1">
    <location>
        <begin position="264"/>
        <end position="274"/>
    </location>
</feature>
<feature type="region of interest" description="Disordered" evidence="1">
    <location>
        <begin position="251"/>
        <end position="274"/>
    </location>
</feature>
<feature type="region of interest" description="Disordered" evidence="1">
    <location>
        <begin position="202"/>
        <end position="227"/>
    </location>
</feature>
<gene>
    <name evidence="2" type="ORF">OFUS_LOCUS25500</name>
</gene>
<dbReference type="Proteomes" id="UP000749559">
    <property type="component" value="Unassembled WGS sequence"/>
</dbReference>
<protein>
    <submittedName>
        <fullName evidence="2">Uncharacterized protein</fullName>
    </submittedName>
</protein>
<dbReference type="AlphaFoldDB" id="A0A8J1TKM4"/>
<feature type="compositionally biased region" description="Polar residues" evidence="1">
    <location>
        <begin position="1"/>
        <end position="16"/>
    </location>
</feature>
<reference evidence="2" key="1">
    <citation type="submission" date="2022-03" db="EMBL/GenBank/DDBJ databases">
        <authorList>
            <person name="Martin C."/>
        </authorList>
    </citation>
    <scope>NUCLEOTIDE SEQUENCE</scope>
</reference>
<accession>A0A8J1TKM4</accession>
<sequence>MNELNTSDDTSRNVTLSVYKRENESSDGSHHENVYKRENESSDGSHHENVYKRENESSDGSHHENVYKRENESSDGSHHENVYKRENESSDGSHHENVYKRENESSDGSHHENEQFIVENNCYEETDMKKVDREDDHESDNLGNVLMRSRVKHSPGHMSDNRKTLTNVKGNNVKCGNMDMNSNAKNGNLKTSIDIDVKSENVLESVENNNDRERKNRNPSVKYEDTPLDVNDTLAENIDDMQINETVLKVNYKDTQGSKRESDNNSAKTNNSNNIPPYTLIDDVIRSDKAIHDLKYDPLSIIDAQGELGERIAEIVNASRMPVSIERIPSQRHSAELVSDWLLKFPKWPCTDGKYIDNS</sequence>
<feature type="compositionally biased region" description="Basic and acidic residues" evidence="1">
    <location>
        <begin position="19"/>
        <end position="114"/>
    </location>
</feature>
<evidence type="ECO:0000313" key="2">
    <source>
        <dbReference type="EMBL" id="CAH1801740.1"/>
    </source>
</evidence>
<evidence type="ECO:0000313" key="3">
    <source>
        <dbReference type="Proteomes" id="UP000749559"/>
    </source>
</evidence>